<keyword evidence="5" id="KW-0449">Lipoprotein</keyword>
<accession>A0A5J5GCA2</accession>
<dbReference type="PANTHER" id="PTHR41164:SF1">
    <property type="entry name" value="CURLI PRODUCTION ASSEMBLY_TRANSPORT COMPONENT CSGG"/>
    <property type="match status" value="1"/>
</dbReference>
<evidence type="ECO:0000313" key="7">
    <source>
        <dbReference type="Proteomes" id="UP000326554"/>
    </source>
</evidence>
<keyword evidence="3" id="KW-0472">Membrane</keyword>
<reference evidence="6 7" key="1">
    <citation type="submission" date="2019-09" db="EMBL/GenBank/DDBJ databases">
        <authorList>
            <person name="Park J.-S."/>
            <person name="Choi H.-J."/>
        </authorList>
    </citation>
    <scope>NUCLEOTIDE SEQUENCE [LARGE SCALE GENOMIC DNA]</scope>
    <source>
        <strain evidence="6 7">176SS1-4</strain>
    </source>
</reference>
<name>A0A5J5GCA2_9RHOB</name>
<dbReference type="AlphaFoldDB" id="A0A5J5GCA2"/>
<organism evidence="6 7">
    <name type="scientific">Histidinibacterium aquaticum</name>
    <dbReference type="NCBI Taxonomy" id="2613962"/>
    <lineage>
        <taxon>Bacteria</taxon>
        <taxon>Pseudomonadati</taxon>
        <taxon>Pseudomonadota</taxon>
        <taxon>Alphaproteobacteria</taxon>
        <taxon>Rhodobacterales</taxon>
        <taxon>Paracoccaceae</taxon>
        <taxon>Histidinibacterium</taxon>
    </lineage>
</organism>
<dbReference type="EMBL" id="VYQE01000008">
    <property type="protein sequence ID" value="KAA9005064.1"/>
    <property type="molecule type" value="Genomic_DNA"/>
</dbReference>
<gene>
    <name evidence="6" type="ORF">F3S47_18725</name>
</gene>
<proteinExistence type="predicted"/>
<evidence type="ECO:0000313" key="6">
    <source>
        <dbReference type="EMBL" id="KAA9005064.1"/>
    </source>
</evidence>
<keyword evidence="1" id="KW-1003">Cell membrane</keyword>
<dbReference type="PANTHER" id="PTHR41164">
    <property type="entry name" value="CURLI PRODUCTION ASSEMBLY/TRANSPORT COMPONENT CSGG"/>
    <property type="match status" value="1"/>
</dbReference>
<dbReference type="InterPro" id="IPR005534">
    <property type="entry name" value="Curli_assmbl/transp-comp_CsgG"/>
</dbReference>
<comment type="caution">
    <text evidence="6">The sequence shown here is derived from an EMBL/GenBank/DDBJ whole genome shotgun (WGS) entry which is preliminary data.</text>
</comment>
<keyword evidence="2" id="KW-0732">Signal</keyword>
<dbReference type="Proteomes" id="UP000326554">
    <property type="component" value="Unassembled WGS sequence"/>
</dbReference>
<evidence type="ECO:0000256" key="1">
    <source>
        <dbReference type="ARBA" id="ARBA00022475"/>
    </source>
</evidence>
<dbReference type="RefSeq" id="WP_150446845.1">
    <property type="nucleotide sequence ID" value="NZ_VYQE01000008.1"/>
</dbReference>
<dbReference type="Pfam" id="PF03783">
    <property type="entry name" value="CsgG"/>
    <property type="match status" value="1"/>
</dbReference>
<keyword evidence="7" id="KW-1185">Reference proteome</keyword>
<evidence type="ECO:0000256" key="4">
    <source>
        <dbReference type="ARBA" id="ARBA00023139"/>
    </source>
</evidence>
<sequence>MQFVLNGAHRSIRVAVLVAAMGLSGCAQLGDRVGRASDPLATDPIETPVTRTGAMLFNLAPPSRQIDVAVYGYEDKTGQNEEEPGLTRFSREVTQGAEDVLYDILEEVGGGSWFNVVERAGLQELLTERELIDETARAYRGAATSPLPPLRFAGTIIRGGVIDYDSNVVTGGAGARILGIGINQEYREDRVSVALRAVSVETGEVLSSVTTEKTIYSVRLQDSIFRYVASDRILELDAGVSQNEPTGIALRHAMELAVFALIVEGTEKGVWSFRDRSYQNSLLSLYYQQRAQYADLDAQIAEPPAEQSASGS</sequence>
<dbReference type="GO" id="GO:0030288">
    <property type="term" value="C:outer membrane-bounded periplasmic space"/>
    <property type="evidence" value="ECO:0007669"/>
    <property type="project" value="InterPro"/>
</dbReference>
<dbReference type="Gene3D" id="3.40.50.10610">
    <property type="entry name" value="ABC-type transport auxiliary lipoprotein component"/>
    <property type="match status" value="2"/>
</dbReference>
<evidence type="ECO:0000256" key="2">
    <source>
        <dbReference type="ARBA" id="ARBA00022729"/>
    </source>
</evidence>
<protein>
    <submittedName>
        <fullName evidence="6">Curli production assembly protein CsgG</fullName>
    </submittedName>
</protein>
<evidence type="ECO:0000256" key="5">
    <source>
        <dbReference type="ARBA" id="ARBA00023288"/>
    </source>
</evidence>
<keyword evidence="4" id="KW-0564">Palmitate</keyword>
<evidence type="ECO:0000256" key="3">
    <source>
        <dbReference type="ARBA" id="ARBA00023136"/>
    </source>
</evidence>